<dbReference type="GO" id="GO:0005886">
    <property type="term" value="C:plasma membrane"/>
    <property type="evidence" value="ECO:0007669"/>
    <property type="project" value="UniProtKB-SubCell"/>
</dbReference>
<dbReference type="EMBL" id="AEYP01054511">
    <property type="status" value="NOT_ANNOTATED_CDS"/>
    <property type="molecule type" value="Genomic_DNA"/>
</dbReference>
<dbReference type="InParanoid" id="M3Y080"/>
<evidence type="ECO:0000256" key="9">
    <source>
        <dbReference type="ARBA" id="ARBA00023136"/>
    </source>
</evidence>
<dbReference type="AlphaFoldDB" id="M3Y080"/>
<dbReference type="STRING" id="9669.ENSMPUP00000004731"/>
<evidence type="ECO:0000256" key="8">
    <source>
        <dbReference type="ARBA" id="ARBA00022989"/>
    </source>
</evidence>
<evidence type="ECO:0000256" key="2">
    <source>
        <dbReference type="ARBA" id="ARBA00004651"/>
    </source>
</evidence>
<evidence type="ECO:0000256" key="3">
    <source>
        <dbReference type="ARBA" id="ARBA00008295"/>
    </source>
</evidence>
<evidence type="ECO:0000313" key="11">
    <source>
        <dbReference type="Ensembl" id="ENSMPUP00000004731.1"/>
    </source>
</evidence>
<dbReference type="Ensembl" id="ENSMPUT00000004813.1">
    <property type="protein sequence ID" value="ENSMPUP00000004731.1"/>
    <property type="gene ID" value="ENSMPUG00000004769.1"/>
</dbReference>
<keyword evidence="7" id="KW-0965">Cell junction</keyword>
<evidence type="ECO:0000256" key="7">
    <source>
        <dbReference type="ARBA" id="ARBA00022949"/>
    </source>
</evidence>
<evidence type="ECO:0000256" key="6">
    <source>
        <dbReference type="ARBA" id="ARBA00022692"/>
    </source>
</evidence>
<accession>M3Y080</accession>
<dbReference type="PANTHER" id="PTHR12002">
    <property type="entry name" value="CLAUDIN"/>
    <property type="match status" value="1"/>
</dbReference>
<dbReference type="InterPro" id="IPR006187">
    <property type="entry name" value="Claudin"/>
</dbReference>
<comment type="subcellular location">
    <subcellularLocation>
        <location evidence="1">Cell junction</location>
        <location evidence="1">Tight junction</location>
    </subcellularLocation>
    <subcellularLocation>
        <location evidence="2">Cell membrane</location>
        <topology evidence="2">Multi-pass membrane protein</topology>
    </subcellularLocation>
</comment>
<reference evidence="11" key="1">
    <citation type="submission" date="2024-06" db="UniProtKB">
        <authorList>
            <consortium name="Ensembl"/>
        </authorList>
    </citation>
    <scope>IDENTIFICATION</scope>
</reference>
<keyword evidence="8 10" id="KW-1133">Transmembrane helix</keyword>
<keyword evidence="9 10" id="KW-0472">Membrane</keyword>
<protein>
    <submittedName>
        <fullName evidence="11">Uncharacterized protein</fullName>
    </submittedName>
</protein>
<dbReference type="GO" id="GO:0005923">
    <property type="term" value="C:bicellular tight junction"/>
    <property type="evidence" value="ECO:0007669"/>
    <property type="project" value="UniProtKB-SubCell"/>
</dbReference>
<evidence type="ECO:0000256" key="1">
    <source>
        <dbReference type="ARBA" id="ARBA00004435"/>
    </source>
</evidence>
<sequence length="202" mass="22278">MASTGLQILKIILMLLGWVNALLSCALALWKVTAFISNITMAAQVVWEELQMSCMVQSTGQMQCMVYAPLLVLPQDQQTARDHPPVGSAWSVGYVEDKDSKGHLVIFSEIIFIISGILPRSPSVASPHNHVDFYNPQVAKAQKWEVGPSTWAGQPLALRCSAERELLCYTCPAGWGIPGLEYDMATYVISQSPSEYPTKNYI</sequence>
<comment type="similarity">
    <text evidence="3">Belongs to the claudin family.</text>
</comment>
<dbReference type="GeneTree" id="ENSGT00940000163060"/>
<dbReference type="eggNOG" id="ENOG502QSCN">
    <property type="taxonomic scope" value="Eukaryota"/>
</dbReference>
<keyword evidence="5" id="KW-1003">Cell membrane</keyword>
<evidence type="ECO:0000256" key="4">
    <source>
        <dbReference type="ARBA" id="ARBA00022427"/>
    </source>
</evidence>
<dbReference type="GO" id="GO:0005198">
    <property type="term" value="F:structural molecule activity"/>
    <property type="evidence" value="ECO:0007669"/>
    <property type="project" value="InterPro"/>
</dbReference>
<organism evidence="11">
    <name type="scientific">Mustela putorius furo</name>
    <name type="common">European domestic ferret</name>
    <name type="synonym">Mustela furo</name>
    <dbReference type="NCBI Taxonomy" id="9669"/>
    <lineage>
        <taxon>Eukaryota</taxon>
        <taxon>Metazoa</taxon>
        <taxon>Chordata</taxon>
        <taxon>Craniata</taxon>
        <taxon>Vertebrata</taxon>
        <taxon>Euteleostomi</taxon>
        <taxon>Mammalia</taxon>
        <taxon>Eutheria</taxon>
        <taxon>Laurasiatheria</taxon>
        <taxon>Carnivora</taxon>
        <taxon>Caniformia</taxon>
        <taxon>Musteloidea</taxon>
        <taxon>Mustelidae</taxon>
        <taxon>Mustelinae</taxon>
        <taxon>Mustela</taxon>
    </lineage>
</organism>
<proteinExistence type="inferred from homology"/>
<dbReference type="HOGENOM" id="CLU_076370_1_2_1"/>
<keyword evidence="4" id="KW-0796">Tight junction</keyword>
<evidence type="ECO:0000256" key="10">
    <source>
        <dbReference type="SAM" id="Phobius"/>
    </source>
</evidence>
<dbReference type="Gene3D" id="1.20.140.150">
    <property type="match status" value="1"/>
</dbReference>
<evidence type="ECO:0000256" key="5">
    <source>
        <dbReference type="ARBA" id="ARBA00022475"/>
    </source>
</evidence>
<keyword evidence="6 10" id="KW-0812">Transmembrane</keyword>
<name>M3Y080_MUSPF</name>
<feature type="transmembrane region" description="Helical" evidence="10">
    <location>
        <begin position="12"/>
        <end position="30"/>
    </location>
</feature>